<organism evidence="2">
    <name type="scientific">freshwater metagenome</name>
    <dbReference type="NCBI Taxonomy" id="449393"/>
    <lineage>
        <taxon>unclassified sequences</taxon>
        <taxon>metagenomes</taxon>
        <taxon>ecological metagenomes</taxon>
    </lineage>
</organism>
<feature type="region of interest" description="Disordered" evidence="1">
    <location>
        <begin position="407"/>
        <end position="430"/>
    </location>
</feature>
<protein>
    <submittedName>
        <fullName evidence="2">Unannotated protein</fullName>
    </submittedName>
</protein>
<evidence type="ECO:0000313" key="2">
    <source>
        <dbReference type="EMBL" id="CAB4776278.1"/>
    </source>
</evidence>
<feature type="compositionally biased region" description="Basic and acidic residues" evidence="1">
    <location>
        <begin position="413"/>
        <end position="428"/>
    </location>
</feature>
<name>A0A6J6VZP1_9ZZZZ</name>
<dbReference type="EMBL" id="CAEZYR010000233">
    <property type="protein sequence ID" value="CAB4776278.1"/>
    <property type="molecule type" value="Genomic_DNA"/>
</dbReference>
<accession>A0A6J6VZP1</accession>
<gene>
    <name evidence="2" type="ORF">UFOPK2754_03389</name>
</gene>
<dbReference type="AlphaFoldDB" id="A0A6J6VZP1"/>
<evidence type="ECO:0000256" key="1">
    <source>
        <dbReference type="SAM" id="MobiDB-lite"/>
    </source>
</evidence>
<sequence>MPTELGDARAARVAVIDEHGGRPGVLVQCGRHPTHVPPVADGEQGQHADGGVLGGVQRTRQVDLADAGVSDGRVVEGEPERTGAQASSGQIETGRFEHSPCRELPALESGHLRRHFDLAEVQHRGAYRAALLGVHHADSDVASGLGVGVAVGRHHHRDACVEVERPHFVGPSLMQVHRARMHRVGRARGVDGADQRVVGQANLHLAAGPAAQPHARCGHPLARPHRARRREPVRTANRKQSVVHEVADPIGEGVVAPPTFVGVTERPFERRASEVRASDERVRGVDHGPFGWAFEQRPRMSHEPLIELVVARHHHGQGWLPVTADPADLLPRRGDGAREPVDDAGVERADVDTELERRRGDHGPEVAVGECVLDLASFVGQVSRTVRAHELGARRRAPLHLGRHYFGGAPTATERDHPMVGPDERGGEQRGFAVGREPRTAEWVGGWLQERDGSGALGRGVVGDGFDRRAAQCLGQGGRVADGGRAQHERRVGAVVLAQAPQAAQHVREVGSEHAPEHVHLVDDHEPQPHEERRPARMVGQQPAVQHLGVGEHHVGLIARVGALVRRRVAVVDRSANTREVVRAEGADLIVGQRFGRTDHERGRRAYRVEQGLGQRQLIAE</sequence>
<reference evidence="2" key="1">
    <citation type="submission" date="2020-05" db="EMBL/GenBank/DDBJ databases">
        <authorList>
            <person name="Chiriac C."/>
            <person name="Salcher M."/>
            <person name="Ghai R."/>
            <person name="Kavagutti S V."/>
        </authorList>
    </citation>
    <scope>NUCLEOTIDE SEQUENCE</scope>
</reference>
<feature type="region of interest" description="Disordered" evidence="1">
    <location>
        <begin position="74"/>
        <end position="96"/>
    </location>
</feature>
<proteinExistence type="predicted"/>